<feature type="domain" description="Heat-inducible transcription repressor HrcA C-terminal" evidence="5">
    <location>
        <begin position="108"/>
        <end position="318"/>
    </location>
</feature>
<dbReference type="PIRSF" id="PIRSF005485">
    <property type="entry name" value="HrcA"/>
    <property type="match status" value="1"/>
</dbReference>
<reference evidence="6" key="1">
    <citation type="submission" date="2023-03" db="EMBL/GenBank/DDBJ databases">
        <authorList>
            <person name="Steffen K."/>
            <person name="Cardenas P."/>
        </authorList>
    </citation>
    <scope>NUCLEOTIDE SEQUENCE</scope>
</reference>
<dbReference type="Gene3D" id="1.10.10.10">
    <property type="entry name" value="Winged helix-like DNA-binding domain superfamily/Winged helix DNA-binding domain"/>
    <property type="match status" value="1"/>
</dbReference>
<dbReference type="GO" id="GO:0045892">
    <property type="term" value="P:negative regulation of DNA-templated transcription"/>
    <property type="evidence" value="ECO:0007669"/>
    <property type="project" value="TreeGrafter"/>
</dbReference>
<evidence type="ECO:0000313" key="7">
    <source>
        <dbReference type="Proteomes" id="UP001174909"/>
    </source>
</evidence>
<evidence type="ECO:0000256" key="2">
    <source>
        <dbReference type="ARBA" id="ARBA00023015"/>
    </source>
</evidence>
<dbReference type="InterPro" id="IPR023120">
    <property type="entry name" value="WHTH_transcript_rep_HrcA_IDD"/>
</dbReference>
<dbReference type="SUPFAM" id="SSF55781">
    <property type="entry name" value="GAF domain-like"/>
    <property type="match status" value="1"/>
</dbReference>
<organism evidence="6 7">
    <name type="scientific">Geodia barretti</name>
    <name type="common">Barrett's horny sponge</name>
    <dbReference type="NCBI Taxonomy" id="519541"/>
    <lineage>
        <taxon>Eukaryota</taxon>
        <taxon>Metazoa</taxon>
        <taxon>Porifera</taxon>
        <taxon>Demospongiae</taxon>
        <taxon>Heteroscleromorpha</taxon>
        <taxon>Tetractinellida</taxon>
        <taxon>Astrophorina</taxon>
        <taxon>Geodiidae</taxon>
        <taxon>Geodia</taxon>
    </lineage>
</organism>
<keyword evidence="1" id="KW-0678">Repressor</keyword>
<dbReference type="GO" id="GO:0003677">
    <property type="term" value="F:DNA binding"/>
    <property type="evidence" value="ECO:0007669"/>
    <property type="project" value="InterPro"/>
</dbReference>
<dbReference type="NCBIfam" id="TIGR00331">
    <property type="entry name" value="hrcA"/>
    <property type="match status" value="1"/>
</dbReference>
<evidence type="ECO:0000259" key="5">
    <source>
        <dbReference type="Pfam" id="PF01628"/>
    </source>
</evidence>
<dbReference type="Proteomes" id="UP001174909">
    <property type="component" value="Unassembled WGS sequence"/>
</dbReference>
<accession>A0AA35RS69</accession>
<sequence>MLTSRASTILNLLVDEYVQTATPVASDGIARSPALRVSPATVRNAMSQLTEEGYISRPHVSAGGVPSDLGYRHYVESLDKWPELSVRLRRRVDRWLDDAEPDAAVWARRCAAALSQMTANLAIVTEPRSTSPRLKRLQLVFLQESIALLVIVLGETRLLKRLLPLDDSVSQQQLDVVAEHLNSSLAGLNHRQIKSLQLCLSNLEQRVLNDSLEMMQESEQADLPEHHVEGLSRLLNQPEFAAGERARLLVQMMERRVMVERIVATERESGPRVTIGAENRDESLRPFGVIVCHYGRPGGVGGAICVVGPTRMSYQTAIAGTLHLAAFMDRMVQSLGAGEAVRT</sequence>
<evidence type="ECO:0000256" key="4">
    <source>
        <dbReference type="ARBA" id="ARBA00023163"/>
    </source>
</evidence>
<keyword evidence="2" id="KW-0805">Transcription regulation</keyword>
<evidence type="ECO:0000313" key="6">
    <source>
        <dbReference type="EMBL" id="CAI8016769.1"/>
    </source>
</evidence>
<evidence type="ECO:0000256" key="3">
    <source>
        <dbReference type="ARBA" id="ARBA00023016"/>
    </source>
</evidence>
<dbReference type="InterPro" id="IPR036390">
    <property type="entry name" value="WH_DNA-bd_sf"/>
</dbReference>
<dbReference type="Gene3D" id="3.30.390.60">
    <property type="entry name" value="Heat-inducible transcription repressor hrca homolog, domain 3"/>
    <property type="match status" value="1"/>
</dbReference>
<dbReference type="InterPro" id="IPR002571">
    <property type="entry name" value="HrcA"/>
</dbReference>
<name>A0AA35RS69_GEOBA</name>
<comment type="caution">
    <text evidence="6">The sequence shown here is derived from an EMBL/GenBank/DDBJ whole genome shotgun (WGS) entry which is preliminary data.</text>
</comment>
<dbReference type="Gene3D" id="3.30.450.40">
    <property type="match status" value="1"/>
</dbReference>
<dbReference type="PANTHER" id="PTHR34824:SF1">
    <property type="entry name" value="HEAT-INDUCIBLE TRANSCRIPTION REPRESSOR HRCA"/>
    <property type="match status" value="1"/>
</dbReference>
<dbReference type="SUPFAM" id="SSF46785">
    <property type="entry name" value="Winged helix' DNA-binding domain"/>
    <property type="match status" value="1"/>
</dbReference>
<keyword evidence="7" id="KW-1185">Reference proteome</keyword>
<proteinExistence type="inferred from homology"/>
<dbReference type="InterPro" id="IPR021153">
    <property type="entry name" value="HrcA_C"/>
</dbReference>
<keyword evidence="3" id="KW-0346">Stress response</keyword>
<dbReference type="EMBL" id="CASHTH010001562">
    <property type="protein sequence ID" value="CAI8016769.1"/>
    <property type="molecule type" value="Genomic_DNA"/>
</dbReference>
<dbReference type="Pfam" id="PF01628">
    <property type="entry name" value="HrcA"/>
    <property type="match status" value="1"/>
</dbReference>
<keyword evidence="4" id="KW-0804">Transcription</keyword>
<gene>
    <name evidence="6" type="ORF">GBAR_LOCUS10264</name>
</gene>
<dbReference type="InterPro" id="IPR029016">
    <property type="entry name" value="GAF-like_dom_sf"/>
</dbReference>
<protein>
    <submittedName>
        <fullName evidence="6">Heat-inducible transcription repressor HrcA</fullName>
    </submittedName>
</protein>
<evidence type="ECO:0000256" key="1">
    <source>
        <dbReference type="ARBA" id="ARBA00022491"/>
    </source>
</evidence>
<dbReference type="InterPro" id="IPR036388">
    <property type="entry name" value="WH-like_DNA-bd_sf"/>
</dbReference>
<dbReference type="HAMAP" id="MF_00081">
    <property type="entry name" value="HrcA"/>
    <property type="match status" value="1"/>
</dbReference>
<dbReference type="PANTHER" id="PTHR34824">
    <property type="entry name" value="HEAT-INDUCIBLE TRANSCRIPTION REPRESSOR HRCA"/>
    <property type="match status" value="1"/>
</dbReference>
<dbReference type="AlphaFoldDB" id="A0AA35RS69"/>